<dbReference type="SUPFAM" id="SSF48557">
    <property type="entry name" value="L-aspartase-like"/>
    <property type="match status" value="1"/>
</dbReference>
<dbReference type="Pfam" id="PF08328">
    <property type="entry name" value="ASL_C"/>
    <property type="match status" value="1"/>
</dbReference>
<dbReference type="Gene3D" id="1.10.40.30">
    <property type="entry name" value="Fumarase/aspartase (C-terminal domain)"/>
    <property type="match status" value="1"/>
</dbReference>
<gene>
    <name evidence="16" type="ORF">DEU29_101276</name>
</gene>
<comment type="function">
    <text evidence="9">Catalyzes two reactions in de novo purine nucleotide biosynthesis. Catalyzes the breakdown of 5-aminoimidazole- (N-succinylocarboxamide) ribotide (SAICAR or 2-[5-amino-1-(5-phospho-beta-D-ribosyl)imidazole-4-carboxamido]succinate) to 5-aminoimidazole-4-carboxamide ribotide (AICAR or 5-amino-1-(5-phospho-beta-D-ribosyl)imidazole-4-carboxamide) and fumarate, and of adenylosuccinate (ADS or N(6)-(1,2-dicarboxyethyl)-AMP) to adenosine monophosphate (AMP) and fumarate.</text>
</comment>
<dbReference type="PANTHER" id="PTHR43411">
    <property type="entry name" value="ADENYLOSUCCINATE LYASE"/>
    <property type="match status" value="1"/>
</dbReference>
<evidence type="ECO:0000256" key="13">
    <source>
        <dbReference type="RuleBase" id="RU361172"/>
    </source>
</evidence>
<comment type="catalytic activity">
    <reaction evidence="11">
        <text>N(6)-(1,2-dicarboxyethyl)-AMP = fumarate + AMP</text>
        <dbReference type="Rhea" id="RHEA:16853"/>
        <dbReference type="ChEBI" id="CHEBI:29806"/>
        <dbReference type="ChEBI" id="CHEBI:57567"/>
        <dbReference type="ChEBI" id="CHEBI:456215"/>
        <dbReference type="EC" id="4.3.2.2"/>
    </reaction>
    <physiologicalReaction direction="left-to-right" evidence="11">
        <dbReference type="Rhea" id="RHEA:16854"/>
    </physiologicalReaction>
</comment>
<dbReference type="NCBIfam" id="TIGR00928">
    <property type="entry name" value="purB"/>
    <property type="match status" value="1"/>
</dbReference>
<dbReference type="UniPathway" id="UPA00075">
    <property type="reaction ID" value="UER00336"/>
</dbReference>
<evidence type="ECO:0000256" key="1">
    <source>
        <dbReference type="ARBA" id="ARBA00004706"/>
    </source>
</evidence>
<dbReference type="UniPathway" id="UPA00074">
    <property type="reaction ID" value="UER00132"/>
</dbReference>
<evidence type="ECO:0000313" key="16">
    <source>
        <dbReference type="EMBL" id="TDP40726.1"/>
    </source>
</evidence>
<dbReference type="GO" id="GO:0004018">
    <property type="term" value="F:N6-(1,2-dicarboxyethyl)AMP AMP-lyase (fumarate-forming) activity"/>
    <property type="evidence" value="ECO:0007669"/>
    <property type="project" value="UniProtKB-UniRule"/>
</dbReference>
<organism evidence="16 17">
    <name type="scientific">Idiomarina aquatica</name>
    <dbReference type="NCBI Taxonomy" id="1327752"/>
    <lineage>
        <taxon>Bacteria</taxon>
        <taxon>Pseudomonadati</taxon>
        <taxon>Pseudomonadota</taxon>
        <taxon>Gammaproteobacteria</taxon>
        <taxon>Alteromonadales</taxon>
        <taxon>Idiomarinaceae</taxon>
        <taxon>Idiomarina</taxon>
    </lineage>
</organism>
<dbReference type="InterPro" id="IPR000362">
    <property type="entry name" value="Fumarate_lyase_fam"/>
</dbReference>
<keyword evidence="6 13" id="KW-0658">Purine biosynthesis</keyword>
<dbReference type="InterPro" id="IPR047136">
    <property type="entry name" value="PurB_bact"/>
</dbReference>
<evidence type="ECO:0000256" key="8">
    <source>
        <dbReference type="ARBA" id="ARBA00024477"/>
    </source>
</evidence>
<dbReference type="GO" id="GO:0070626">
    <property type="term" value="F:(S)-2-(5-amino-1-(5-phospho-D-ribosyl)imidazole-4-carboxamido) succinate lyase (fumarate-forming) activity"/>
    <property type="evidence" value="ECO:0007669"/>
    <property type="project" value="RHEA"/>
</dbReference>
<proteinExistence type="inferred from homology"/>
<feature type="domain" description="Adenylosuccinate lyase PurB C-terminal" evidence="15">
    <location>
        <begin position="332"/>
        <end position="446"/>
    </location>
</feature>
<dbReference type="InterPro" id="IPR020557">
    <property type="entry name" value="Fumarate_lyase_CS"/>
</dbReference>
<dbReference type="Gene3D" id="1.20.200.10">
    <property type="entry name" value="Fumarase/aspartase (Central domain)"/>
    <property type="match status" value="1"/>
</dbReference>
<dbReference type="InterPro" id="IPR022761">
    <property type="entry name" value="Fumarate_lyase_N"/>
</dbReference>
<dbReference type="InterPro" id="IPR004769">
    <property type="entry name" value="Pur_lyase"/>
</dbReference>
<dbReference type="Pfam" id="PF00206">
    <property type="entry name" value="Lyase_1"/>
    <property type="match status" value="1"/>
</dbReference>
<feature type="domain" description="Fumarate lyase N-terminal" evidence="14">
    <location>
        <begin position="15"/>
        <end position="313"/>
    </location>
</feature>
<evidence type="ECO:0000256" key="7">
    <source>
        <dbReference type="ARBA" id="ARBA00023239"/>
    </source>
</evidence>
<comment type="pathway">
    <text evidence="2 13">Purine metabolism; AMP biosynthesis via de novo pathway; AMP from IMP: step 2/2.</text>
</comment>
<evidence type="ECO:0000256" key="12">
    <source>
        <dbReference type="NCBIfam" id="TIGR00928"/>
    </source>
</evidence>
<sequence>MLPFSTLTALSPVDGRYANKVEALRPIFSEYGLIKYRVTVEVRWLQMLANEAGIKEVPALSADANKVLDAIVDEFNVADAERVKAIESTTNHDVKAVEYLLKEKVATHAELAKVTEFIHFACTSEDINNLSHGLMLESAREQVLVPVMEQIVDAVKAKAKEYKSVAMMARTHGQPATPTTMGKEFANIAVRLQRQLDQLKAVRIMGKINGAVGNYNAHLAAYPNVDWHGLSERFVNSLGLDWNAYTTQIEPHDYVAELFDAVARFNTVLIDFDRDVWGYIALNHFKQKTIAGEVGSSTMPHKVNPIDFENSEGNLGIANAVMSHLAQKLPISRWQRDLTDSTVLRNLGVGIAHAVIAYHATLKGLSKLEVNEAVLARELDANWELLAEPVQTVMRRYGIEKPYEKLKELTRGKRITPQDLANFIDALELPNEAKEEMKALSPATYIGRAEAFVDELS</sequence>
<dbReference type="CDD" id="cd01598">
    <property type="entry name" value="PurB"/>
    <property type="match status" value="1"/>
</dbReference>
<reference evidence="16 17" key="1">
    <citation type="submission" date="2019-03" db="EMBL/GenBank/DDBJ databases">
        <title>Freshwater and sediment microbial communities from various areas in North America, analyzing microbe dynamics in response to fracking.</title>
        <authorList>
            <person name="Lamendella R."/>
        </authorList>
    </citation>
    <scope>NUCLEOTIDE SEQUENCE [LARGE SCALE GENOMIC DNA]</scope>
    <source>
        <strain evidence="16 17">18_TX</strain>
    </source>
</reference>
<dbReference type="GO" id="GO:0044208">
    <property type="term" value="P:'de novo' AMP biosynthetic process"/>
    <property type="evidence" value="ECO:0007669"/>
    <property type="project" value="UniProtKB-UniPathway"/>
</dbReference>
<dbReference type="GO" id="GO:0005829">
    <property type="term" value="C:cytosol"/>
    <property type="evidence" value="ECO:0007669"/>
    <property type="project" value="TreeGrafter"/>
</dbReference>
<comment type="pathway">
    <text evidence="1 13">Purine metabolism; IMP biosynthesis via de novo pathway; 5-amino-1-(5-phospho-D-ribosyl)imidazole-4-carboxamide from 5-amino-1-(5-phospho-D-ribosyl)imidazole-4-carboxylate: step 2/2.</text>
</comment>
<dbReference type="FunFam" id="1.20.200.10:FF:000004">
    <property type="entry name" value="Adenylosuccinate lyase"/>
    <property type="match status" value="1"/>
</dbReference>
<dbReference type="FunFam" id="1.10.275.10:FF:000003">
    <property type="entry name" value="Adenylosuccinate lyase"/>
    <property type="match status" value="1"/>
</dbReference>
<dbReference type="InterPro" id="IPR008948">
    <property type="entry name" value="L-Aspartase-like"/>
</dbReference>
<evidence type="ECO:0000256" key="5">
    <source>
        <dbReference type="ARBA" id="ARBA00017058"/>
    </source>
</evidence>
<dbReference type="AlphaFoldDB" id="A0A4R6PQT9"/>
<evidence type="ECO:0000313" key="17">
    <source>
        <dbReference type="Proteomes" id="UP000295531"/>
    </source>
</evidence>
<dbReference type="Proteomes" id="UP000295531">
    <property type="component" value="Unassembled WGS sequence"/>
</dbReference>
<dbReference type="InterPro" id="IPR013539">
    <property type="entry name" value="PurB_C"/>
</dbReference>
<comment type="caution">
    <text evidence="16">The sequence shown here is derived from an EMBL/GenBank/DDBJ whole genome shotgun (WGS) entry which is preliminary data.</text>
</comment>
<dbReference type="InterPro" id="IPR024083">
    <property type="entry name" value="Fumarase/histidase_N"/>
</dbReference>
<evidence type="ECO:0000256" key="10">
    <source>
        <dbReference type="ARBA" id="ARBA00030717"/>
    </source>
</evidence>
<evidence type="ECO:0000256" key="3">
    <source>
        <dbReference type="ARBA" id="ARBA00008273"/>
    </source>
</evidence>
<evidence type="ECO:0000256" key="2">
    <source>
        <dbReference type="ARBA" id="ARBA00004734"/>
    </source>
</evidence>
<comment type="catalytic activity">
    <reaction evidence="8">
        <text>(2S)-2-[5-amino-1-(5-phospho-beta-D-ribosyl)imidazole-4-carboxamido]succinate = 5-amino-1-(5-phospho-beta-D-ribosyl)imidazole-4-carboxamide + fumarate</text>
        <dbReference type="Rhea" id="RHEA:23920"/>
        <dbReference type="ChEBI" id="CHEBI:29806"/>
        <dbReference type="ChEBI" id="CHEBI:58443"/>
        <dbReference type="ChEBI" id="CHEBI:58475"/>
        <dbReference type="EC" id="4.3.2.2"/>
    </reaction>
    <physiologicalReaction direction="left-to-right" evidence="8">
        <dbReference type="Rhea" id="RHEA:23921"/>
    </physiologicalReaction>
</comment>
<keyword evidence="17" id="KW-1185">Reference proteome</keyword>
<dbReference type="NCBIfam" id="NF006764">
    <property type="entry name" value="PRK09285.1"/>
    <property type="match status" value="1"/>
</dbReference>
<accession>A0A4R6PQT9</accession>
<evidence type="ECO:0000256" key="11">
    <source>
        <dbReference type="ARBA" id="ARBA00049115"/>
    </source>
</evidence>
<evidence type="ECO:0000256" key="9">
    <source>
        <dbReference type="ARBA" id="ARBA00025012"/>
    </source>
</evidence>
<keyword evidence="7 13" id="KW-0456">Lyase</keyword>
<evidence type="ECO:0000256" key="6">
    <source>
        <dbReference type="ARBA" id="ARBA00022755"/>
    </source>
</evidence>
<protein>
    <recommendedName>
        <fullName evidence="5 12">Adenylosuccinate lyase</fullName>
        <shortName evidence="13">ASL</shortName>
        <ecNumber evidence="4 12">4.3.2.2</ecNumber>
    </recommendedName>
    <alternativeName>
        <fullName evidence="10 13">Adenylosuccinase</fullName>
    </alternativeName>
</protein>
<dbReference type="PANTHER" id="PTHR43411:SF1">
    <property type="entry name" value="ADENYLOSUCCINATE LYASE"/>
    <property type="match status" value="1"/>
</dbReference>
<evidence type="ECO:0000259" key="15">
    <source>
        <dbReference type="Pfam" id="PF08328"/>
    </source>
</evidence>
<dbReference type="EC" id="4.3.2.2" evidence="4 12"/>
<comment type="similarity">
    <text evidence="3 13">Belongs to the lyase 1 family. Adenylosuccinate lyase subfamily.</text>
</comment>
<dbReference type="PRINTS" id="PR00149">
    <property type="entry name" value="FUMRATELYASE"/>
</dbReference>
<name>A0A4R6PQT9_9GAMM</name>
<evidence type="ECO:0000256" key="4">
    <source>
        <dbReference type="ARBA" id="ARBA00012339"/>
    </source>
</evidence>
<dbReference type="Gene3D" id="1.10.275.10">
    <property type="entry name" value="Fumarase/aspartase (N-terminal domain)"/>
    <property type="match status" value="1"/>
</dbReference>
<dbReference type="EMBL" id="SNXI01000001">
    <property type="protein sequence ID" value="TDP40726.1"/>
    <property type="molecule type" value="Genomic_DNA"/>
</dbReference>
<dbReference type="PROSITE" id="PS00163">
    <property type="entry name" value="FUMARATE_LYASES"/>
    <property type="match status" value="1"/>
</dbReference>
<dbReference type="GO" id="GO:0006189">
    <property type="term" value="P:'de novo' IMP biosynthetic process"/>
    <property type="evidence" value="ECO:0007669"/>
    <property type="project" value="UniProtKB-UniPathway"/>
</dbReference>
<evidence type="ECO:0000259" key="14">
    <source>
        <dbReference type="Pfam" id="PF00206"/>
    </source>
</evidence>